<sequence>MLIIMAVLADGYMFKCGVVDNTFDIQKWAQSRLSSFKLLNIVRLELIEI</sequence>
<proteinExistence type="predicted"/>
<dbReference type="AlphaFoldDB" id="A0A6M3JQT4"/>
<gene>
    <name evidence="1" type="ORF">MM415A03350_0005</name>
</gene>
<protein>
    <submittedName>
        <fullName evidence="1">Uncharacterized protein</fullName>
    </submittedName>
</protein>
<dbReference type="EMBL" id="MT141851">
    <property type="protein sequence ID" value="QJA71167.1"/>
    <property type="molecule type" value="Genomic_DNA"/>
</dbReference>
<name>A0A6M3JQT4_9ZZZZ</name>
<evidence type="ECO:0000313" key="1">
    <source>
        <dbReference type="EMBL" id="QJA71167.1"/>
    </source>
</evidence>
<organism evidence="1">
    <name type="scientific">viral metagenome</name>
    <dbReference type="NCBI Taxonomy" id="1070528"/>
    <lineage>
        <taxon>unclassified sequences</taxon>
        <taxon>metagenomes</taxon>
        <taxon>organismal metagenomes</taxon>
    </lineage>
</organism>
<accession>A0A6M3JQT4</accession>
<reference evidence="1" key="1">
    <citation type="submission" date="2020-03" db="EMBL/GenBank/DDBJ databases">
        <title>The deep terrestrial virosphere.</title>
        <authorList>
            <person name="Holmfeldt K."/>
            <person name="Nilsson E."/>
            <person name="Simone D."/>
            <person name="Lopez-Fernandez M."/>
            <person name="Wu X."/>
            <person name="de Brujin I."/>
            <person name="Lundin D."/>
            <person name="Andersson A."/>
            <person name="Bertilsson S."/>
            <person name="Dopson M."/>
        </authorList>
    </citation>
    <scope>NUCLEOTIDE SEQUENCE</scope>
    <source>
        <strain evidence="1">MM415A03350</strain>
    </source>
</reference>